<dbReference type="Proteomes" id="UP000246722">
    <property type="component" value="Unassembled WGS sequence"/>
</dbReference>
<evidence type="ECO:0000256" key="1">
    <source>
        <dbReference type="SAM" id="MobiDB-lite"/>
    </source>
</evidence>
<feature type="compositionally biased region" description="Basic residues" evidence="1">
    <location>
        <begin position="163"/>
        <end position="174"/>
    </location>
</feature>
<sequence length="174" mass="18865">MRPPPGPAALVVNAARRARNVNKHLPARAIDVSCDAASTLEFARAAMARHHFTPHGPIVGGVWMFRYGTPADEFLSDILGLGLIFRFFGRSNDHARIAVWTEPLPAGTRVTVSLVTGIFQAPAVHSTITELIDDLTSAGVLLQAGEPFSGIDLPANSPGQPFPRRRARQEARRR</sequence>
<feature type="region of interest" description="Disordered" evidence="1">
    <location>
        <begin position="151"/>
        <end position="174"/>
    </location>
</feature>
<dbReference type="AlphaFoldDB" id="A0A317ZSU9"/>
<comment type="caution">
    <text evidence="2">The sequence shown here is derived from an EMBL/GenBank/DDBJ whole genome shotgun (WGS) entry which is preliminary data.</text>
</comment>
<dbReference type="OrthoDB" id="5114478at2"/>
<gene>
    <name evidence="2" type="ORF">CTB96_16320</name>
</gene>
<protein>
    <submittedName>
        <fullName evidence="2">Uncharacterized protein</fullName>
    </submittedName>
</protein>
<proteinExistence type="predicted"/>
<evidence type="ECO:0000313" key="2">
    <source>
        <dbReference type="EMBL" id="PXA68189.1"/>
    </source>
</evidence>
<accession>A0A317ZSU9</accession>
<dbReference type="EMBL" id="QHLY01000012">
    <property type="protein sequence ID" value="PXA68189.1"/>
    <property type="molecule type" value="Genomic_DNA"/>
</dbReference>
<keyword evidence="3" id="KW-1185">Reference proteome</keyword>
<dbReference type="RefSeq" id="WP_110127858.1">
    <property type="nucleotide sequence ID" value="NZ_QHLY01000012.1"/>
</dbReference>
<organism evidence="2 3">
    <name type="scientific">Cryobacterium arcticum</name>
    <dbReference type="NCBI Taxonomy" id="670052"/>
    <lineage>
        <taxon>Bacteria</taxon>
        <taxon>Bacillati</taxon>
        <taxon>Actinomycetota</taxon>
        <taxon>Actinomycetes</taxon>
        <taxon>Micrococcales</taxon>
        <taxon>Microbacteriaceae</taxon>
        <taxon>Cryobacterium</taxon>
    </lineage>
</organism>
<reference evidence="2 3" key="1">
    <citation type="submission" date="2018-05" db="EMBL/GenBank/DDBJ databases">
        <title>Genetic diversity of glacier-inhabiting Cryobacterium bacteria in China and description of Cryobacterium mengkeensis sp. nov. and Arthrobacter glacialis sp. nov.</title>
        <authorList>
            <person name="Liu Q."/>
            <person name="Xin Y.-H."/>
        </authorList>
    </citation>
    <scope>NUCLEOTIDE SEQUENCE [LARGE SCALE GENOMIC DNA]</scope>
    <source>
        <strain evidence="2 3">SK-1</strain>
    </source>
</reference>
<evidence type="ECO:0000313" key="3">
    <source>
        <dbReference type="Proteomes" id="UP000246722"/>
    </source>
</evidence>
<name>A0A317ZSU9_9MICO</name>